<dbReference type="InterPro" id="IPR033121">
    <property type="entry name" value="PEPTIDASE_A1"/>
</dbReference>
<gene>
    <name evidence="6" type="ORF">QBC34DRAFT_272607</name>
</gene>
<keyword evidence="7" id="KW-1185">Reference proteome</keyword>
<reference evidence="6" key="2">
    <citation type="submission" date="2023-05" db="EMBL/GenBank/DDBJ databases">
        <authorList>
            <consortium name="Lawrence Berkeley National Laboratory"/>
            <person name="Steindorff A."/>
            <person name="Hensen N."/>
            <person name="Bonometti L."/>
            <person name="Westerberg I."/>
            <person name="Brannstrom I.O."/>
            <person name="Guillou S."/>
            <person name="Cros-Aarteil S."/>
            <person name="Calhoun S."/>
            <person name="Haridas S."/>
            <person name="Kuo A."/>
            <person name="Mondo S."/>
            <person name="Pangilinan J."/>
            <person name="Riley R."/>
            <person name="Labutti K."/>
            <person name="Andreopoulos B."/>
            <person name="Lipzen A."/>
            <person name="Chen C."/>
            <person name="Yanf M."/>
            <person name="Daum C."/>
            <person name="Ng V."/>
            <person name="Clum A."/>
            <person name="Ohm R."/>
            <person name="Martin F."/>
            <person name="Silar P."/>
            <person name="Natvig D."/>
            <person name="Lalanne C."/>
            <person name="Gautier V."/>
            <person name="Ament-Velasquez S.L."/>
            <person name="Kruys A."/>
            <person name="Hutchinson M.I."/>
            <person name="Powell A.J."/>
            <person name="Barry K."/>
            <person name="Miller A.N."/>
            <person name="Grigoriev I.V."/>
            <person name="Debuchy R."/>
            <person name="Gladieux P."/>
            <person name="Thoren M.H."/>
            <person name="Johannesson H."/>
        </authorList>
    </citation>
    <scope>NUCLEOTIDE SEQUENCE</scope>
    <source>
        <strain evidence="6">PSN243</strain>
    </source>
</reference>
<dbReference type="PROSITE" id="PS51767">
    <property type="entry name" value="PEPTIDASE_A1"/>
    <property type="match status" value="1"/>
</dbReference>
<comment type="caution">
    <text evidence="6">The sequence shown here is derived from an EMBL/GenBank/DDBJ whole genome shotgun (WGS) entry which is preliminary data.</text>
</comment>
<feature type="region of interest" description="Disordered" evidence="4">
    <location>
        <begin position="437"/>
        <end position="470"/>
    </location>
</feature>
<dbReference type="EMBL" id="MU865961">
    <property type="protein sequence ID" value="KAK4445940.1"/>
    <property type="molecule type" value="Genomic_DNA"/>
</dbReference>
<sequence>SSSSSSNILRLPMRRRGPLIQAMTTTMVGDADMEGTKTKTPHHHTTTSIPSPVAVNVTGMFKDVAYGVKVWIGSPEQAVVLDFDTGSSETWVDPPCTGWEGLDEYEALCRELGTYVPQQSDTSIDINATCPPRWITYGSGAAAIRYYKDTVNFVDPWDYESMGASFKLHKPVQFGVATWSQNMVSGIMGAGYGRGYNQKYSGFIDEIFDQGLVLDKDFAIALGSVDEGEGELVFGGIDLSKFMGPLNGLPLADQYSGSEDGFFRYWINVTSIGVTPPGSCVTTPVTNSSWTERFLPDTGTTLTYLPEEAFYAILDHFPDARPEPGFGYSISCSHKNDQGTIDFGFDGFTIHVPYAEFIFEIPADFSNSGEDMCVLGAIPADSFYILGDTFLRAAYAVFRQQEHKVYLAQFINCGEDIVSSHGDISKLYGNCGHRRPYAPPSGDGDDTTVAAQPYGPPTSPSNATTSAKPSATPIGFGTCRSYSTGTYSTLGYATLS</sequence>
<evidence type="ECO:0000256" key="3">
    <source>
        <dbReference type="PIRSR" id="PIRSR601461-2"/>
    </source>
</evidence>
<evidence type="ECO:0000256" key="1">
    <source>
        <dbReference type="ARBA" id="ARBA00007447"/>
    </source>
</evidence>
<name>A0AAV9GEX3_9PEZI</name>
<dbReference type="InterPro" id="IPR001461">
    <property type="entry name" value="Aspartic_peptidase_A1"/>
</dbReference>
<dbReference type="PANTHER" id="PTHR47966:SF65">
    <property type="entry name" value="ASPARTIC-TYPE ENDOPEPTIDASE"/>
    <property type="match status" value="1"/>
</dbReference>
<feature type="active site" evidence="2">
    <location>
        <position position="297"/>
    </location>
</feature>
<comment type="similarity">
    <text evidence="1">Belongs to the peptidase A1 family.</text>
</comment>
<dbReference type="Pfam" id="PF00026">
    <property type="entry name" value="Asp"/>
    <property type="match status" value="1"/>
</dbReference>
<evidence type="ECO:0000256" key="2">
    <source>
        <dbReference type="PIRSR" id="PIRSR601461-1"/>
    </source>
</evidence>
<feature type="non-terminal residue" evidence="6">
    <location>
        <position position="496"/>
    </location>
</feature>
<accession>A0AAV9GEX3</accession>
<reference evidence="6" key="1">
    <citation type="journal article" date="2023" name="Mol. Phylogenet. Evol.">
        <title>Genome-scale phylogeny and comparative genomics of the fungal order Sordariales.</title>
        <authorList>
            <person name="Hensen N."/>
            <person name="Bonometti L."/>
            <person name="Westerberg I."/>
            <person name="Brannstrom I.O."/>
            <person name="Guillou S."/>
            <person name="Cros-Aarteil S."/>
            <person name="Calhoun S."/>
            <person name="Haridas S."/>
            <person name="Kuo A."/>
            <person name="Mondo S."/>
            <person name="Pangilinan J."/>
            <person name="Riley R."/>
            <person name="LaButti K."/>
            <person name="Andreopoulos B."/>
            <person name="Lipzen A."/>
            <person name="Chen C."/>
            <person name="Yan M."/>
            <person name="Daum C."/>
            <person name="Ng V."/>
            <person name="Clum A."/>
            <person name="Steindorff A."/>
            <person name="Ohm R.A."/>
            <person name="Martin F."/>
            <person name="Silar P."/>
            <person name="Natvig D.O."/>
            <person name="Lalanne C."/>
            <person name="Gautier V."/>
            <person name="Ament-Velasquez S.L."/>
            <person name="Kruys A."/>
            <person name="Hutchinson M.I."/>
            <person name="Powell A.J."/>
            <person name="Barry K."/>
            <person name="Miller A.N."/>
            <person name="Grigoriev I.V."/>
            <person name="Debuchy R."/>
            <person name="Gladieux P."/>
            <person name="Hiltunen Thoren M."/>
            <person name="Johannesson H."/>
        </authorList>
    </citation>
    <scope>NUCLEOTIDE SEQUENCE</scope>
    <source>
        <strain evidence="6">PSN243</strain>
    </source>
</reference>
<proteinExistence type="inferred from homology"/>
<evidence type="ECO:0000259" key="5">
    <source>
        <dbReference type="PROSITE" id="PS51767"/>
    </source>
</evidence>
<dbReference type="GO" id="GO:0004190">
    <property type="term" value="F:aspartic-type endopeptidase activity"/>
    <property type="evidence" value="ECO:0007669"/>
    <property type="project" value="InterPro"/>
</dbReference>
<feature type="domain" description="Peptidase A1" evidence="5">
    <location>
        <begin position="66"/>
        <end position="408"/>
    </location>
</feature>
<feature type="active site" evidence="2">
    <location>
        <position position="84"/>
    </location>
</feature>
<keyword evidence="3" id="KW-1015">Disulfide bond</keyword>
<dbReference type="PANTHER" id="PTHR47966">
    <property type="entry name" value="BETA-SITE APP-CLEAVING ENZYME, ISOFORM A-RELATED"/>
    <property type="match status" value="1"/>
</dbReference>
<dbReference type="SUPFAM" id="SSF50630">
    <property type="entry name" value="Acid proteases"/>
    <property type="match status" value="1"/>
</dbReference>
<dbReference type="GO" id="GO:0006508">
    <property type="term" value="P:proteolysis"/>
    <property type="evidence" value="ECO:0007669"/>
    <property type="project" value="InterPro"/>
</dbReference>
<dbReference type="Proteomes" id="UP001321760">
    <property type="component" value="Unassembled WGS sequence"/>
</dbReference>
<feature type="non-terminal residue" evidence="6">
    <location>
        <position position="1"/>
    </location>
</feature>
<dbReference type="InterPro" id="IPR021109">
    <property type="entry name" value="Peptidase_aspartic_dom_sf"/>
</dbReference>
<dbReference type="Gene3D" id="2.40.70.10">
    <property type="entry name" value="Acid Proteases"/>
    <property type="match status" value="2"/>
</dbReference>
<dbReference type="AlphaFoldDB" id="A0AAV9GEX3"/>
<organism evidence="6 7">
    <name type="scientific">Podospora aff. communis PSN243</name>
    <dbReference type="NCBI Taxonomy" id="3040156"/>
    <lineage>
        <taxon>Eukaryota</taxon>
        <taxon>Fungi</taxon>
        <taxon>Dikarya</taxon>
        <taxon>Ascomycota</taxon>
        <taxon>Pezizomycotina</taxon>
        <taxon>Sordariomycetes</taxon>
        <taxon>Sordariomycetidae</taxon>
        <taxon>Sordariales</taxon>
        <taxon>Podosporaceae</taxon>
        <taxon>Podospora</taxon>
    </lineage>
</organism>
<protein>
    <submittedName>
        <fullName evidence="6">Aspartic peptidase domain-containing protein</fullName>
    </submittedName>
</protein>
<feature type="disulfide bond" evidence="3">
    <location>
        <begin position="332"/>
        <end position="373"/>
    </location>
</feature>
<evidence type="ECO:0000313" key="7">
    <source>
        <dbReference type="Proteomes" id="UP001321760"/>
    </source>
</evidence>
<feature type="compositionally biased region" description="Polar residues" evidence="4">
    <location>
        <begin position="460"/>
        <end position="469"/>
    </location>
</feature>
<evidence type="ECO:0000256" key="4">
    <source>
        <dbReference type="SAM" id="MobiDB-lite"/>
    </source>
</evidence>
<evidence type="ECO:0000313" key="6">
    <source>
        <dbReference type="EMBL" id="KAK4445940.1"/>
    </source>
</evidence>
<dbReference type="PRINTS" id="PR00792">
    <property type="entry name" value="PEPSIN"/>
</dbReference>